<feature type="compositionally biased region" description="Acidic residues" evidence="4">
    <location>
        <begin position="633"/>
        <end position="643"/>
    </location>
</feature>
<dbReference type="Gene3D" id="3.40.710.10">
    <property type="entry name" value="DD-peptidase/beta-lactamase superfamily"/>
    <property type="match status" value="1"/>
</dbReference>
<comment type="caution">
    <text evidence="8">The sequence shown here is derived from an EMBL/GenBank/DDBJ whole genome shotgun (WGS) entry which is preliminary data.</text>
</comment>
<feature type="transmembrane region" description="Helical" evidence="5">
    <location>
        <begin position="26"/>
        <end position="46"/>
    </location>
</feature>
<feature type="region of interest" description="Disordered" evidence="4">
    <location>
        <begin position="622"/>
        <end position="673"/>
    </location>
</feature>
<evidence type="ECO:0000256" key="2">
    <source>
        <dbReference type="ARBA" id="ARBA00007171"/>
    </source>
</evidence>
<organism evidence="8 9">
    <name type="scientific">Candidatus Mediterraneibacter faecigallinarum</name>
    <dbReference type="NCBI Taxonomy" id="2838669"/>
    <lineage>
        <taxon>Bacteria</taxon>
        <taxon>Bacillati</taxon>
        <taxon>Bacillota</taxon>
        <taxon>Clostridia</taxon>
        <taxon>Lachnospirales</taxon>
        <taxon>Lachnospiraceae</taxon>
        <taxon>Mediterraneibacter</taxon>
    </lineage>
</organism>
<dbReference type="GO" id="GO:0005886">
    <property type="term" value="C:plasma membrane"/>
    <property type="evidence" value="ECO:0007669"/>
    <property type="project" value="TreeGrafter"/>
</dbReference>
<evidence type="ECO:0000256" key="1">
    <source>
        <dbReference type="ARBA" id="ARBA00004370"/>
    </source>
</evidence>
<keyword evidence="5" id="KW-1133">Transmembrane helix</keyword>
<dbReference type="InterPro" id="IPR012338">
    <property type="entry name" value="Beta-lactam/transpept-like"/>
</dbReference>
<dbReference type="SUPFAM" id="SSF56519">
    <property type="entry name" value="Penicillin binding protein dimerisation domain"/>
    <property type="match status" value="1"/>
</dbReference>
<feature type="domain" description="Penicillin-binding protein transpeptidase" evidence="6">
    <location>
        <begin position="278"/>
        <end position="603"/>
    </location>
</feature>
<evidence type="ECO:0000259" key="7">
    <source>
        <dbReference type="Pfam" id="PF03717"/>
    </source>
</evidence>
<comment type="similarity">
    <text evidence="2">Belongs to the transpeptidase family.</text>
</comment>
<name>A0A9D2NU45_9FIRM</name>
<dbReference type="AlphaFoldDB" id="A0A9D2NU45"/>
<dbReference type="Proteomes" id="UP000823894">
    <property type="component" value="Unassembled WGS sequence"/>
</dbReference>
<evidence type="ECO:0000259" key="6">
    <source>
        <dbReference type="Pfam" id="PF00905"/>
    </source>
</evidence>
<feature type="domain" description="Penicillin-binding protein dimerisation" evidence="7">
    <location>
        <begin position="71"/>
        <end position="230"/>
    </location>
</feature>
<dbReference type="Gene3D" id="3.90.1310.10">
    <property type="entry name" value="Penicillin-binding protein 2a (Domain 2)"/>
    <property type="match status" value="1"/>
</dbReference>
<evidence type="ECO:0000313" key="8">
    <source>
        <dbReference type="EMBL" id="HJC37556.1"/>
    </source>
</evidence>
<dbReference type="Pfam" id="PF03717">
    <property type="entry name" value="PBP_dimer"/>
    <property type="match status" value="1"/>
</dbReference>
<reference evidence="8" key="1">
    <citation type="journal article" date="2021" name="PeerJ">
        <title>Extensive microbial diversity within the chicken gut microbiome revealed by metagenomics and culture.</title>
        <authorList>
            <person name="Gilroy R."/>
            <person name="Ravi A."/>
            <person name="Getino M."/>
            <person name="Pursley I."/>
            <person name="Horton D.L."/>
            <person name="Alikhan N.F."/>
            <person name="Baker D."/>
            <person name="Gharbi K."/>
            <person name="Hall N."/>
            <person name="Watson M."/>
            <person name="Adriaenssens E.M."/>
            <person name="Foster-Nyarko E."/>
            <person name="Jarju S."/>
            <person name="Secka A."/>
            <person name="Antonio M."/>
            <person name="Oren A."/>
            <person name="Chaudhuri R.R."/>
            <person name="La Ragione R."/>
            <person name="Hildebrand F."/>
            <person name="Pallen M.J."/>
        </authorList>
    </citation>
    <scope>NUCLEOTIDE SEQUENCE</scope>
    <source>
        <strain evidence="8">ChiGjej1B1-1692</strain>
    </source>
</reference>
<evidence type="ECO:0000256" key="5">
    <source>
        <dbReference type="SAM" id="Phobius"/>
    </source>
</evidence>
<evidence type="ECO:0000256" key="3">
    <source>
        <dbReference type="ARBA" id="ARBA00023136"/>
    </source>
</evidence>
<comment type="subcellular location">
    <subcellularLocation>
        <location evidence="1">Membrane</location>
    </subcellularLocation>
</comment>
<dbReference type="GO" id="GO:0071555">
    <property type="term" value="P:cell wall organization"/>
    <property type="evidence" value="ECO:0007669"/>
    <property type="project" value="TreeGrafter"/>
</dbReference>
<dbReference type="SUPFAM" id="SSF56601">
    <property type="entry name" value="beta-lactamase/transpeptidase-like"/>
    <property type="match status" value="1"/>
</dbReference>
<evidence type="ECO:0000313" key="9">
    <source>
        <dbReference type="Proteomes" id="UP000823894"/>
    </source>
</evidence>
<dbReference type="InterPro" id="IPR005311">
    <property type="entry name" value="PBP_dimer"/>
</dbReference>
<evidence type="ECO:0000256" key="4">
    <source>
        <dbReference type="SAM" id="MobiDB-lite"/>
    </source>
</evidence>
<dbReference type="EMBL" id="DWWK01000009">
    <property type="protein sequence ID" value="HJC37556.1"/>
    <property type="molecule type" value="Genomic_DNA"/>
</dbReference>
<dbReference type="InterPro" id="IPR001460">
    <property type="entry name" value="PCN-bd_Tpept"/>
</dbReference>
<dbReference type="Pfam" id="PF00905">
    <property type="entry name" value="Transpeptidase"/>
    <property type="match status" value="1"/>
</dbReference>
<protein>
    <submittedName>
        <fullName evidence="8">Penicillin-binding protein 2</fullName>
    </submittedName>
</protein>
<reference evidence="8" key="2">
    <citation type="submission" date="2021-04" db="EMBL/GenBank/DDBJ databases">
        <authorList>
            <person name="Gilroy R."/>
        </authorList>
    </citation>
    <scope>NUCLEOTIDE SEQUENCE</scope>
    <source>
        <strain evidence="8">ChiGjej1B1-1692</strain>
    </source>
</reference>
<dbReference type="InterPro" id="IPR050515">
    <property type="entry name" value="Beta-lactam/transpept"/>
</dbReference>
<keyword evidence="5" id="KW-0812">Transmembrane</keyword>
<sequence length="673" mass="75037">MAGRKRRKNRFEFLTKKFPIRMQRKLVMLFMAVILAFVVLIGRITWINVTRGSRYTKIVLDQQNYDSRVIPYKRGDIVDRNGTKIATSERVYNVILDVVVMTDKEEYIEPTIEVLRDCFGIDEKTVRDVIEERPDTRYAVMATDVDYETAQKFNEIDNDDENYPNVQGVWLEDDYTRTYPYNTLASDVIGFTYSGNVGAIGIESAYNDVLNGTDGREYGYFDSDSSVERTVKAAKNGNTVVSTIDITLQSIVEKCILEFNQAHAGEAREGELGSKNTAVIMMNPNTGEILAEASYPNFDLNDPRDLSILYTDEEWNAMSEDEQLDAMSELWRNFCVSDAYEPGSTMKPFTVAAGLETGTLTGDETYYCGGSLEVSGTNIGCHLRSGHGTETVQDAVANSCNVALMHMAESIGVESFTKYQHIFGFGEYTGIDLPAEASTSALLYTAENMTPIDLATNSFGQSFNVTMTQMASAFCSLINGGYYYEPHVVKQIQDEDGNVIETKDPVLLRKTVSAETSEQVKTYLQAVMDYGTGQRAQVEGYDIGAKTGTAEKLPRGNGSYLLSFIGYAPQDNPEIMLYVVIDEPNVEGQDNSSLVLDLSKRIMEEAFPYLGITTIAESEAEEIQTGTNFGDTEYTDYDSDYEDTYNNPDGAYIDENYDPDLDDWADADSGSDE</sequence>
<dbReference type="PANTHER" id="PTHR30627">
    <property type="entry name" value="PEPTIDOGLYCAN D,D-TRANSPEPTIDASE"/>
    <property type="match status" value="1"/>
</dbReference>
<dbReference type="InterPro" id="IPR036138">
    <property type="entry name" value="PBP_dimer_sf"/>
</dbReference>
<accession>A0A9D2NU45</accession>
<dbReference type="GO" id="GO:0008658">
    <property type="term" value="F:penicillin binding"/>
    <property type="evidence" value="ECO:0007669"/>
    <property type="project" value="InterPro"/>
</dbReference>
<keyword evidence="3 5" id="KW-0472">Membrane</keyword>
<gene>
    <name evidence="8" type="ORF">H9757_00595</name>
</gene>
<proteinExistence type="inferred from homology"/>
<feature type="compositionally biased region" description="Acidic residues" evidence="4">
    <location>
        <begin position="655"/>
        <end position="673"/>
    </location>
</feature>